<dbReference type="GO" id="GO:0016020">
    <property type="term" value="C:membrane"/>
    <property type="evidence" value="ECO:0007669"/>
    <property type="project" value="UniProtKB-SubCell"/>
</dbReference>
<evidence type="ECO:0000256" key="1">
    <source>
        <dbReference type="ARBA" id="ARBA00004167"/>
    </source>
</evidence>
<dbReference type="SUPFAM" id="SSF117892">
    <property type="entry name" value="Band 7/SPFH domain"/>
    <property type="match status" value="1"/>
</dbReference>
<name>A0A5C6RP84_9BACT</name>
<evidence type="ECO:0000256" key="2">
    <source>
        <dbReference type="ARBA" id="ARBA00023136"/>
    </source>
</evidence>
<dbReference type="OrthoDB" id="9792660at2"/>
<protein>
    <submittedName>
        <fullName evidence="6">Prohibitin family protein</fullName>
    </submittedName>
</protein>
<comment type="subcellular location">
    <subcellularLocation>
        <location evidence="1">Membrane</location>
        <topology evidence="1">Single-pass membrane protein</topology>
    </subcellularLocation>
</comment>
<dbReference type="CDD" id="cd03401">
    <property type="entry name" value="SPFH_prohibitin"/>
    <property type="match status" value="1"/>
</dbReference>
<keyword evidence="4" id="KW-0732">Signal</keyword>
<dbReference type="InterPro" id="IPR000163">
    <property type="entry name" value="Prohibitin"/>
</dbReference>
<evidence type="ECO:0000313" key="7">
    <source>
        <dbReference type="Proteomes" id="UP000321580"/>
    </source>
</evidence>
<dbReference type="InterPro" id="IPR036013">
    <property type="entry name" value="Band_7/SPFH_dom_sf"/>
</dbReference>
<keyword evidence="3" id="KW-0175">Coiled coil</keyword>
<evidence type="ECO:0000256" key="3">
    <source>
        <dbReference type="SAM" id="Coils"/>
    </source>
</evidence>
<dbReference type="AlphaFoldDB" id="A0A5C6RP84"/>
<feature type="domain" description="Band 7" evidence="5">
    <location>
        <begin position="18"/>
        <end position="180"/>
    </location>
</feature>
<evidence type="ECO:0000313" key="6">
    <source>
        <dbReference type="EMBL" id="TXB64126.1"/>
    </source>
</evidence>
<sequence length="270" mass="30196">MKSFLYALVGLMLSSLAMSCTVVKQGEVGVKRTFGRYADRPYTEGLRAFNPFTSVIVKVPVQTENMEVSLNLPSKEGLNIRADISILYNLQPSKAPDILREIGRSYEANVILPVFRSTVADVTARYFAKDMHTGQRAIIEEAIKTQMGGLLKDRGIIIEAVLIKSIQLPANLARAIEEKLEAEQRALRMEFVLQEAQQEAQRRRIEAEGVRDAQNIISQGLDPNLLQFKSIEAFLELAKSPNTKVIITDGDMPMLMDLQDTNVRQSGIRD</sequence>
<dbReference type="PRINTS" id="PR00679">
    <property type="entry name" value="PROHIBITIN"/>
</dbReference>
<feature type="signal peptide" evidence="4">
    <location>
        <begin position="1"/>
        <end position="19"/>
    </location>
</feature>
<evidence type="ECO:0000256" key="4">
    <source>
        <dbReference type="SAM" id="SignalP"/>
    </source>
</evidence>
<dbReference type="PROSITE" id="PS51257">
    <property type="entry name" value="PROKAR_LIPOPROTEIN"/>
    <property type="match status" value="1"/>
</dbReference>
<feature type="chain" id="PRO_5022945829" evidence="4">
    <location>
        <begin position="20"/>
        <end position="270"/>
    </location>
</feature>
<dbReference type="SMART" id="SM00244">
    <property type="entry name" value="PHB"/>
    <property type="match status" value="1"/>
</dbReference>
<dbReference type="EMBL" id="VOOR01000012">
    <property type="protein sequence ID" value="TXB64126.1"/>
    <property type="molecule type" value="Genomic_DNA"/>
</dbReference>
<feature type="coiled-coil region" evidence="3">
    <location>
        <begin position="179"/>
        <end position="213"/>
    </location>
</feature>
<dbReference type="Gene3D" id="3.30.479.30">
    <property type="entry name" value="Band 7 domain"/>
    <property type="match status" value="1"/>
</dbReference>
<proteinExistence type="predicted"/>
<dbReference type="GO" id="GO:0007005">
    <property type="term" value="P:mitochondrion organization"/>
    <property type="evidence" value="ECO:0007669"/>
    <property type="project" value="TreeGrafter"/>
</dbReference>
<gene>
    <name evidence="6" type="ORF">FRY97_07470</name>
</gene>
<organism evidence="6 7">
    <name type="scientific">Phaeodactylibacter luteus</name>
    <dbReference type="NCBI Taxonomy" id="1564516"/>
    <lineage>
        <taxon>Bacteria</taxon>
        <taxon>Pseudomonadati</taxon>
        <taxon>Bacteroidota</taxon>
        <taxon>Saprospiria</taxon>
        <taxon>Saprospirales</taxon>
        <taxon>Haliscomenobacteraceae</taxon>
        <taxon>Phaeodactylibacter</taxon>
    </lineage>
</organism>
<dbReference type="PANTHER" id="PTHR23222">
    <property type="entry name" value="PROHIBITIN"/>
    <property type="match status" value="1"/>
</dbReference>
<dbReference type="PANTHER" id="PTHR23222:SF1">
    <property type="entry name" value="PROHIBITIN-2"/>
    <property type="match status" value="1"/>
</dbReference>
<dbReference type="InterPro" id="IPR001107">
    <property type="entry name" value="Band_7"/>
</dbReference>
<dbReference type="RefSeq" id="WP_147166825.1">
    <property type="nucleotide sequence ID" value="NZ_VOOR01000012.1"/>
</dbReference>
<dbReference type="Pfam" id="PF01145">
    <property type="entry name" value="Band_7"/>
    <property type="match status" value="1"/>
</dbReference>
<accession>A0A5C6RP84</accession>
<comment type="caution">
    <text evidence="6">The sequence shown here is derived from an EMBL/GenBank/DDBJ whole genome shotgun (WGS) entry which is preliminary data.</text>
</comment>
<dbReference type="Proteomes" id="UP000321580">
    <property type="component" value="Unassembled WGS sequence"/>
</dbReference>
<keyword evidence="7" id="KW-1185">Reference proteome</keyword>
<keyword evidence="2" id="KW-0472">Membrane</keyword>
<reference evidence="6 7" key="1">
    <citation type="submission" date="2019-08" db="EMBL/GenBank/DDBJ databases">
        <title>Genome of Phaeodactylibacter luteus.</title>
        <authorList>
            <person name="Bowman J.P."/>
        </authorList>
    </citation>
    <scope>NUCLEOTIDE SEQUENCE [LARGE SCALE GENOMIC DNA]</scope>
    <source>
        <strain evidence="6 7">KCTC 42180</strain>
    </source>
</reference>
<evidence type="ECO:0000259" key="5">
    <source>
        <dbReference type="SMART" id="SM00244"/>
    </source>
</evidence>